<evidence type="ECO:0008006" key="4">
    <source>
        <dbReference type="Google" id="ProtNLM"/>
    </source>
</evidence>
<keyword evidence="1" id="KW-1133">Transmembrane helix</keyword>
<evidence type="ECO:0000313" key="3">
    <source>
        <dbReference type="Proteomes" id="UP000237983"/>
    </source>
</evidence>
<keyword evidence="1" id="KW-0812">Transmembrane</keyword>
<gene>
    <name evidence="2" type="ORF">B0I08_105115</name>
</gene>
<accession>A0A2T0VCP2</accession>
<reference evidence="2 3" key="1">
    <citation type="submission" date="2018-03" db="EMBL/GenBank/DDBJ databases">
        <title>Genomic Encyclopedia of Type Strains, Phase III (KMG-III): the genomes of soil and plant-associated and newly described type strains.</title>
        <authorList>
            <person name="Whitman W."/>
        </authorList>
    </citation>
    <scope>NUCLEOTIDE SEQUENCE [LARGE SCALE GENOMIC DNA]</scope>
    <source>
        <strain evidence="2 3">CGMCC 1.12484</strain>
    </source>
</reference>
<evidence type="ECO:0000313" key="2">
    <source>
        <dbReference type="EMBL" id="PRY67953.1"/>
    </source>
</evidence>
<dbReference type="AlphaFoldDB" id="A0A2T0VCP2"/>
<evidence type="ECO:0000256" key="1">
    <source>
        <dbReference type="SAM" id="Phobius"/>
    </source>
</evidence>
<feature type="transmembrane region" description="Helical" evidence="1">
    <location>
        <begin position="13"/>
        <end position="32"/>
    </location>
</feature>
<dbReference type="RefSeq" id="WP_181243382.1">
    <property type="nucleotide sequence ID" value="NZ_PVTL01000005.1"/>
</dbReference>
<keyword evidence="1" id="KW-0472">Membrane</keyword>
<protein>
    <recommendedName>
        <fullName evidence="4">DUF4175 domain-containing protein</fullName>
    </recommendedName>
</protein>
<organism evidence="2 3">
    <name type="scientific">Glaciihabitans tibetensis</name>
    <dbReference type="NCBI Taxonomy" id="1266600"/>
    <lineage>
        <taxon>Bacteria</taxon>
        <taxon>Bacillati</taxon>
        <taxon>Actinomycetota</taxon>
        <taxon>Actinomycetes</taxon>
        <taxon>Micrococcales</taxon>
        <taxon>Microbacteriaceae</taxon>
        <taxon>Glaciihabitans</taxon>
    </lineage>
</organism>
<keyword evidence="3" id="KW-1185">Reference proteome</keyword>
<proteinExistence type="predicted"/>
<name>A0A2T0VCP2_9MICO</name>
<sequence length="52" mass="6038">MYAALWRVLPGPIWVRILLVVILLAAVLYSLIEWVFPWVDQFVAPQDVTVEQ</sequence>
<dbReference type="EMBL" id="PVTL01000005">
    <property type="protein sequence ID" value="PRY67953.1"/>
    <property type="molecule type" value="Genomic_DNA"/>
</dbReference>
<comment type="caution">
    <text evidence="2">The sequence shown here is derived from an EMBL/GenBank/DDBJ whole genome shotgun (WGS) entry which is preliminary data.</text>
</comment>
<dbReference type="Proteomes" id="UP000237983">
    <property type="component" value="Unassembled WGS sequence"/>
</dbReference>